<name>A0A9Q3ISG1_9BASI</name>
<feature type="compositionally biased region" description="Polar residues" evidence="1">
    <location>
        <begin position="29"/>
        <end position="42"/>
    </location>
</feature>
<feature type="compositionally biased region" description="Polar residues" evidence="1">
    <location>
        <begin position="1"/>
        <end position="15"/>
    </location>
</feature>
<sequence>MPTLSTPLSHISSPVKQKEENKTFFPNRLNPSRQQASLNERSTSNEKMDIFRGEGGYAHISFIQTINMLKGDYAIPDRLITSILHQLFEKSSKRWYYGTRQKHFQNTFLGGKMITRGTK</sequence>
<evidence type="ECO:0000313" key="3">
    <source>
        <dbReference type="Proteomes" id="UP000765509"/>
    </source>
</evidence>
<dbReference type="AlphaFoldDB" id="A0A9Q3ISG1"/>
<dbReference type="Proteomes" id="UP000765509">
    <property type="component" value="Unassembled WGS sequence"/>
</dbReference>
<evidence type="ECO:0000256" key="1">
    <source>
        <dbReference type="SAM" id="MobiDB-lite"/>
    </source>
</evidence>
<proteinExistence type="predicted"/>
<protein>
    <submittedName>
        <fullName evidence="2">Uncharacterized protein</fullName>
    </submittedName>
</protein>
<feature type="region of interest" description="Disordered" evidence="1">
    <location>
        <begin position="1"/>
        <end position="46"/>
    </location>
</feature>
<organism evidence="2 3">
    <name type="scientific">Austropuccinia psidii MF-1</name>
    <dbReference type="NCBI Taxonomy" id="1389203"/>
    <lineage>
        <taxon>Eukaryota</taxon>
        <taxon>Fungi</taxon>
        <taxon>Dikarya</taxon>
        <taxon>Basidiomycota</taxon>
        <taxon>Pucciniomycotina</taxon>
        <taxon>Pucciniomycetes</taxon>
        <taxon>Pucciniales</taxon>
        <taxon>Sphaerophragmiaceae</taxon>
        <taxon>Austropuccinia</taxon>
    </lineage>
</organism>
<dbReference type="OrthoDB" id="2507294at2759"/>
<reference evidence="2" key="1">
    <citation type="submission" date="2021-03" db="EMBL/GenBank/DDBJ databases">
        <title>Draft genome sequence of rust myrtle Austropuccinia psidii MF-1, a brazilian biotype.</title>
        <authorList>
            <person name="Quecine M.C."/>
            <person name="Pachon D.M.R."/>
            <person name="Bonatelli M.L."/>
            <person name="Correr F.H."/>
            <person name="Franceschini L.M."/>
            <person name="Leite T.F."/>
            <person name="Margarido G.R.A."/>
            <person name="Almeida C.A."/>
            <person name="Ferrarezi J.A."/>
            <person name="Labate C.A."/>
        </authorList>
    </citation>
    <scope>NUCLEOTIDE SEQUENCE</scope>
    <source>
        <strain evidence="2">MF-1</strain>
    </source>
</reference>
<gene>
    <name evidence="2" type="ORF">O181_088893</name>
</gene>
<dbReference type="EMBL" id="AVOT02054467">
    <property type="protein sequence ID" value="MBW0549178.1"/>
    <property type="molecule type" value="Genomic_DNA"/>
</dbReference>
<accession>A0A9Q3ISG1</accession>
<comment type="caution">
    <text evidence="2">The sequence shown here is derived from an EMBL/GenBank/DDBJ whole genome shotgun (WGS) entry which is preliminary data.</text>
</comment>
<keyword evidence="3" id="KW-1185">Reference proteome</keyword>
<evidence type="ECO:0000313" key="2">
    <source>
        <dbReference type="EMBL" id="MBW0549178.1"/>
    </source>
</evidence>